<dbReference type="Gene3D" id="1.10.443.10">
    <property type="entry name" value="Intergrase catalytic core"/>
    <property type="match status" value="1"/>
</dbReference>
<feature type="active site" description="O-(3'-phospho-DNA)-tyrosine intermediate" evidence="11">
    <location>
        <position position="287"/>
    </location>
</feature>
<gene>
    <name evidence="11 14" type="primary">xerD</name>
    <name evidence="14" type="ORF">L2725_07115</name>
</gene>
<feature type="domain" description="Tyr recombinase" evidence="12">
    <location>
        <begin position="117"/>
        <end position="300"/>
    </location>
</feature>
<dbReference type="Pfam" id="PF02899">
    <property type="entry name" value="Phage_int_SAM_1"/>
    <property type="match status" value="1"/>
</dbReference>
<dbReference type="InterPro" id="IPR013762">
    <property type="entry name" value="Integrase-like_cat_sf"/>
</dbReference>
<dbReference type="InterPro" id="IPR011932">
    <property type="entry name" value="Recomb_XerD"/>
</dbReference>
<feature type="active site" evidence="11">
    <location>
        <position position="181"/>
    </location>
</feature>
<evidence type="ECO:0000256" key="6">
    <source>
        <dbReference type="ARBA" id="ARBA00022829"/>
    </source>
</evidence>
<dbReference type="InterPro" id="IPR023009">
    <property type="entry name" value="Tyrosine_recombinase_XerC/XerD"/>
</dbReference>
<comment type="similarity">
    <text evidence="2 11">Belongs to the 'phage' integrase family. XerD subfamily.</text>
</comment>
<dbReference type="NCBIfam" id="NF001399">
    <property type="entry name" value="PRK00283.1"/>
    <property type="match status" value="1"/>
</dbReference>
<evidence type="ECO:0000259" key="13">
    <source>
        <dbReference type="PROSITE" id="PS51900"/>
    </source>
</evidence>
<dbReference type="PANTHER" id="PTHR30349">
    <property type="entry name" value="PHAGE INTEGRASE-RELATED"/>
    <property type="match status" value="1"/>
</dbReference>
<feature type="active site" evidence="11">
    <location>
        <position position="252"/>
    </location>
</feature>
<dbReference type="NCBIfam" id="TIGR02225">
    <property type="entry name" value="recomb_XerD"/>
    <property type="match status" value="1"/>
</dbReference>
<dbReference type="SUPFAM" id="SSF56349">
    <property type="entry name" value="DNA breaking-rejoining enzymes"/>
    <property type="match status" value="1"/>
</dbReference>
<evidence type="ECO:0000256" key="3">
    <source>
        <dbReference type="ARBA" id="ARBA00015810"/>
    </source>
</evidence>
<dbReference type="Pfam" id="PF00589">
    <property type="entry name" value="Phage_integrase"/>
    <property type="match status" value="1"/>
</dbReference>
<keyword evidence="9 11" id="KW-0233">DNA recombination</keyword>
<protein>
    <recommendedName>
        <fullName evidence="3 11">Tyrosine recombinase XerD</fullName>
    </recommendedName>
</protein>
<comment type="subcellular location">
    <subcellularLocation>
        <location evidence="1 11">Cytoplasm</location>
    </subcellularLocation>
</comment>
<evidence type="ECO:0000256" key="10">
    <source>
        <dbReference type="ARBA" id="ARBA00023306"/>
    </source>
</evidence>
<dbReference type="InterPro" id="IPR044068">
    <property type="entry name" value="CB"/>
</dbReference>
<dbReference type="PROSITE" id="PS51898">
    <property type="entry name" value="TYR_RECOMBINASE"/>
    <property type="match status" value="1"/>
</dbReference>
<dbReference type="PANTHER" id="PTHR30349:SF90">
    <property type="entry name" value="TYROSINE RECOMBINASE XERD"/>
    <property type="match status" value="1"/>
</dbReference>
<reference evidence="14 15" key="1">
    <citation type="submission" date="2022-01" db="EMBL/GenBank/DDBJ databases">
        <title>Whole genome-based taxonomy of the Shewanellaceae.</title>
        <authorList>
            <person name="Martin-Rodriguez A.J."/>
        </authorList>
    </citation>
    <scope>NUCLEOTIDE SEQUENCE [LARGE SCALE GENOMIC DNA]</scope>
    <source>
        <strain evidence="14 15">DSM 21332</strain>
    </source>
</reference>
<dbReference type="RefSeq" id="WP_249248653.1">
    <property type="nucleotide sequence ID" value="NZ_JAKIKT010000002.1"/>
</dbReference>
<dbReference type="HAMAP" id="MF_01807">
    <property type="entry name" value="Recomb_XerD"/>
    <property type="match status" value="1"/>
</dbReference>
<dbReference type="InterPro" id="IPR010998">
    <property type="entry name" value="Integrase_recombinase_N"/>
</dbReference>
<keyword evidence="6 11" id="KW-0159">Chromosome partition</keyword>
<evidence type="ECO:0000256" key="7">
    <source>
        <dbReference type="ARBA" id="ARBA00022908"/>
    </source>
</evidence>
<dbReference type="InterPro" id="IPR004107">
    <property type="entry name" value="Integrase_SAM-like_N"/>
</dbReference>
<organism evidence="14 15">
    <name type="scientific">Shewanella corallii</name>
    <dbReference type="NCBI Taxonomy" id="560080"/>
    <lineage>
        <taxon>Bacteria</taxon>
        <taxon>Pseudomonadati</taxon>
        <taxon>Pseudomonadota</taxon>
        <taxon>Gammaproteobacteria</taxon>
        <taxon>Alteromonadales</taxon>
        <taxon>Shewanellaceae</taxon>
        <taxon>Shewanella</taxon>
    </lineage>
</organism>
<dbReference type="Gene3D" id="1.10.150.130">
    <property type="match status" value="1"/>
</dbReference>
<dbReference type="InterPro" id="IPR050090">
    <property type="entry name" value="Tyrosine_recombinase_XerCD"/>
</dbReference>
<evidence type="ECO:0000256" key="5">
    <source>
        <dbReference type="ARBA" id="ARBA00022618"/>
    </source>
</evidence>
<dbReference type="HAMAP" id="MF_01808">
    <property type="entry name" value="Recomb_XerC_XerD"/>
    <property type="match status" value="1"/>
</dbReference>
<keyword evidence="8 11" id="KW-0238">DNA-binding</keyword>
<dbReference type="EMBL" id="JAKIKT010000002">
    <property type="protein sequence ID" value="MCL2913557.1"/>
    <property type="molecule type" value="Genomic_DNA"/>
</dbReference>
<evidence type="ECO:0000313" key="15">
    <source>
        <dbReference type="Proteomes" id="UP001202831"/>
    </source>
</evidence>
<dbReference type="InterPro" id="IPR011010">
    <property type="entry name" value="DNA_brk_join_enz"/>
</dbReference>
<dbReference type="Proteomes" id="UP001202831">
    <property type="component" value="Unassembled WGS sequence"/>
</dbReference>
<evidence type="ECO:0000313" key="14">
    <source>
        <dbReference type="EMBL" id="MCL2913557.1"/>
    </source>
</evidence>
<feature type="active site" evidence="11">
    <location>
        <position position="278"/>
    </location>
</feature>
<dbReference type="InterPro" id="IPR002104">
    <property type="entry name" value="Integrase_catalytic"/>
</dbReference>
<evidence type="ECO:0000256" key="4">
    <source>
        <dbReference type="ARBA" id="ARBA00022490"/>
    </source>
</evidence>
<proteinExistence type="inferred from homology"/>
<dbReference type="CDD" id="cd00798">
    <property type="entry name" value="INT_XerDC_C"/>
    <property type="match status" value="1"/>
</dbReference>
<feature type="active site" evidence="11">
    <location>
        <position position="157"/>
    </location>
</feature>
<keyword evidence="10 11" id="KW-0131">Cell cycle</keyword>
<comment type="subunit">
    <text evidence="11">Forms a cyclic heterotetrameric complex composed of two molecules of XerC and two molecules of XerD.</text>
</comment>
<evidence type="ECO:0000256" key="2">
    <source>
        <dbReference type="ARBA" id="ARBA00010450"/>
    </source>
</evidence>
<sequence length="306" mass="34205">MRQQADPVVLSKSQAAIESFLDELWSVNGLSDNTLAAYRSDLGLLACFLAGRKLQMKEASRRELQLYLKWRKDQEFAKSSSARVLSAIKRYYGFLLEKSQINQDPCVDLAAPKLDRKLPGTLSELDVELLLAEPDPEDTLECRDQAMLELLYATGLRVTELVGLTLEQVSLRQGLVRVVGKGGKERLVPMGEPATAALEYYLSSARGLLLGSRVSDVVFPSGRGQMMTRQTFWHRIKLYALRANIQGELSPHTLRHAFATHLLNHGADLRVVQLLLGHSSLSTTQIYTHVAKLRLAQLHSQHHPRG</sequence>
<evidence type="ECO:0000256" key="9">
    <source>
        <dbReference type="ARBA" id="ARBA00023172"/>
    </source>
</evidence>
<evidence type="ECO:0000256" key="11">
    <source>
        <dbReference type="HAMAP-Rule" id="MF_01807"/>
    </source>
</evidence>
<keyword evidence="4 11" id="KW-0963">Cytoplasm</keyword>
<evidence type="ECO:0000256" key="8">
    <source>
        <dbReference type="ARBA" id="ARBA00023125"/>
    </source>
</evidence>
<accession>A0ABT0N533</accession>
<feature type="domain" description="Core-binding (CB)" evidence="13">
    <location>
        <begin position="11"/>
        <end position="96"/>
    </location>
</feature>
<evidence type="ECO:0000256" key="1">
    <source>
        <dbReference type="ARBA" id="ARBA00004496"/>
    </source>
</evidence>
<feature type="active site" evidence="11">
    <location>
        <position position="255"/>
    </location>
</feature>
<evidence type="ECO:0000259" key="12">
    <source>
        <dbReference type="PROSITE" id="PS51898"/>
    </source>
</evidence>
<comment type="function">
    <text evidence="11">Site-specific tyrosine recombinase, which acts by catalyzing the cutting and rejoining of the recombining DNA molecules. The XerC-XerD complex is essential to convert dimers of the bacterial chromosome into monomers to permit their segregation at cell division. It also contributes to the segregational stability of plasmids.</text>
</comment>
<comment type="caution">
    <text evidence="14">The sequence shown here is derived from an EMBL/GenBank/DDBJ whole genome shotgun (WGS) entry which is preliminary data.</text>
</comment>
<keyword evidence="7 11" id="KW-0229">DNA integration</keyword>
<keyword evidence="15" id="KW-1185">Reference proteome</keyword>
<keyword evidence="5 11" id="KW-0132">Cell division</keyword>
<name>A0ABT0N533_9GAMM</name>
<dbReference type="PROSITE" id="PS51900">
    <property type="entry name" value="CB"/>
    <property type="match status" value="1"/>
</dbReference>